<evidence type="ECO:0000256" key="3">
    <source>
        <dbReference type="ARBA" id="ARBA00048550"/>
    </source>
</evidence>
<organism evidence="6 7">
    <name type="scientific">Legionella oakridgensis</name>
    <dbReference type="NCBI Taxonomy" id="29423"/>
    <lineage>
        <taxon>Bacteria</taxon>
        <taxon>Pseudomonadati</taxon>
        <taxon>Pseudomonadota</taxon>
        <taxon>Gammaproteobacteria</taxon>
        <taxon>Legionellales</taxon>
        <taxon>Legionellaceae</taxon>
        <taxon>Legionella</taxon>
    </lineage>
</organism>
<dbReference type="Pfam" id="PF02885">
    <property type="entry name" value="Glycos_trans_3N"/>
    <property type="match status" value="1"/>
</dbReference>
<dbReference type="SUPFAM" id="SSF54680">
    <property type="entry name" value="Pyrimidine nucleoside phosphorylase C-terminal domain"/>
    <property type="match status" value="1"/>
</dbReference>
<dbReference type="Gene3D" id="3.40.1030.10">
    <property type="entry name" value="Nucleoside phosphorylase/phosphoribosyltransferase catalytic domain"/>
    <property type="match status" value="1"/>
</dbReference>
<dbReference type="GO" id="GO:0004645">
    <property type="term" value="F:1,4-alpha-oligoglucan phosphorylase activity"/>
    <property type="evidence" value="ECO:0007669"/>
    <property type="project" value="InterPro"/>
</dbReference>
<dbReference type="PANTHER" id="PTHR10515:SF0">
    <property type="entry name" value="THYMIDINE PHOSPHORYLASE"/>
    <property type="match status" value="1"/>
</dbReference>
<evidence type="ECO:0000313" key="7">
    <source>
        <dbReference type="Proteomes" id="UP000054858"/>
    </source>
</evidence>
<evidence type="ECO:0000313" key="6">
    <source>
        <dbReference type="EMBL" id="KTD39847.1"/>
    </source>
</evidence>
<gene>
    <name evidence="6" type="ORF">Loak_0776</name>
</gene>
<evidence type="ECO:0000256" key="2">
    <source>
        <dbReference type="ARBA" id="ARBA00022679"/>
    </source>
</evidence>
<evidence type="ECO:0000259" key="5">
    <source>
        <dbReference type="SMART" id="SM00941"/>
    </source>
</evidence>
<dbReference type="Proteomes" id="UP000054858">
    <property type="component" value="Unassembled WGS sequence"/>
</dbReference>
<dbReference type="InterPro" id="IPR013466">
    <property type="entry name" value="Thymidine/AMP_Pase"/>
</dbReference>
<dbReference type="AlphaFoldDB" id="A0A0W0X5J8"/>
<protein>
    <recommendedName>
        <fullName evidence="4">Putative thymidine phosphorylase</fullName>
        <ecNumber evidence="4">2.4.2.4</ecNumber>
    </recommendedName>
    <alternativeName>
        <fullName evidence="4">TdRPase</fullName>
    </alternativeName>
</protein>
<dbReference type="InterPro" id="IPR000312">
    <property type="entry name" value="Glycosyl_Trfase_fam3"/>
</dbReference>
<dbReference type="Gene3D" id="3.90.1170.30">
    <property type="entry name" value="Pyrimidine nucleoside phosphorylase-like, C-terminal domain"/>
    <property type="match status" value="1"/>
</dbReference>
<keyword evidence="1 4" id="KW-0328">Glycosyltransferase</keyword>
<comment type="catalytic activity">
    <reaction evidence="3 4">
        <text>thymidine + phosphate = 2-deoxy-alpha-D-ribose 1-phosphate + thymine</text>
        <dbReference type="Rhea" id="RHEA:16037"/>
        <dbReference type="ChEBI" id="CHEBI:17748"/>
        <dbReference type="ChEBI" id="CHEBI:17821"/>
        <dbReference type="ChEBI" id="CHEBI:43474"/>
        <dbReference type="ChEBI" id="CHEBI:57259"/>
        <dbReference type="EC" id="2.4.2.4"/>
    </reaction>
</comment>
<name>A0A0W0X5J8_9GAMM</name>
<comment type="caution">
    <text evidence="6">The sequence shown here is derived from an EMBL/GenBank/DDBJ whole genome shotgun (WGS) entry which is preliminary data.</text>
</comment>
<dbReference type="PANTHER" id="PTHR10515">
    <property type="entry name" value="THYMIDINE PHOSPHORYLASE"/>
    <property type="match status" value="1"/>
</dbReference>
<dbReference type="GO" id="GO:0009032">
    <property type="term" value="F:thymidine phosphorylase activity"/>
    <property type="evidence" value="ECO:0007669"/>
    <property type="project" value="UniProtKB-UniRule"/>
</dbReference>
<keyword evidence="2 4" id="KW-0808">Transferase</keyword>
<evidence type="ECO:0000256" key="1">
    <source>
        <dbReference type="ARBA" id="ARBA00022676"/>
    </source>
</evidence>
<feature type="domain" description="Pyrimidine nucleoside phosphorylase C-terminal" evidence="5">
    <location>
        <begin position="430"/>
        <end position="497"/>
    </location>
</feature>
<dbReference type="NCBIfam" id="NF003338">
    <property type="entry name" value="PRK04350.1"/>
    <property type="match status" value="1"/>
</dbReference>
<dbReference type="NCBIfam" id="TIGR02645">
    <property type="entry name" value="ARCH_P_rylase"/>
    <property type="match status" value="1"/>
</dbReference>
<dbReference type="Pfam" id="PF00591">
    <property type="entry name" value="Glycos_transf_3"/>
    <property type="match status" value="1"/>
</dbReference>
<dbReference type="InterPro" id="IPR036320">
    <property type="entry name" value="Glycosyl_Trfase_fam3_N_dom_sf"/>
</dbReference>
<dbReference type="InterPro" id="IPR017459">
    <property type="entry name" value="Glycosyl_Trfase_fam3_N_dom"/>
</dbReference>
<dbReference type="SMART" id="SM00941">
    <property type="entry name" value="PYNP_C"/>
    <property type="match status" value="1"/>
</dbReference>
<dbReference type="GO" id="GO:0006206">
    <property type="term" value="P:pyrimidine nucleobase metabolic process"/>
    <property type="evidence" value="ECO:0007669"/>
    <property type="project" value="InterPro"/>
</dbReference>
<dbReference type="SUPFAM" id="SSF52418">
    <property type="entry name" value="Nucleoside phosphorylase/phosphoribosyltransferase catalytic domain"/>
    <property type="match status" value="1"/>
</dbReference>
<dbReference type="InterPro" id="IPR017872">
    <property type="entry name" value="Pyrmidine_PPase_CS"/>
</dbReference>
<dbReference type="InterPro" id="IPR036566">
    <property type="entry name" value="PYNP-like_C_sf"/>
</dbReference>
<dbReference type="InterPro" id="IPR028579">
    <property type="entry name" value="Thym_Pase_Put"/>
</dbReference>
<dbReference type="RefSeq" id="WP_025385525.1">
    <property type="nucleotide sequence ID" value="NZ_LCUA01000035.1"/>
</dbReference>
<dbReference type="GO" id="GO:0005829">
    <property type="term" value="C:cytosol"/>
    <property type="evidence" value="ECO:0007669"/>
    <property type="project" value="TreeGrafter"/>
</dbReference>
<dbReference type="InterPro" id="IPR000053">
    <property type="entry name" value="Thymidine/pyrmidine_PPase"/>
</dbReference>
<reference evidence="6 7" key="1">
    <citation type="submission" date="2015-11" db="EMBL/GenBank/DDBJ databases">
        <title>Genomic analysis of 38 Legionella species identifies large and diverse effector repertoires.</title>
        <authorList>
            <person name="Burstein D."/>
            <person name="Amaro F."/>
            <person name="Zusman T."/>
            <person name="Lifshitz Z."/>
            <person name="Cohen O."/>
            <person name="Gilbert J.A."/>
            <person name="Pupko T."/>
            <person name="Shuman H.A."/>
            <person name="Segal G."/>
        </authorList>
    </citation>
    <scope>NUCLEOTIDE SEQUENCE [LARGE SCALE GENOMIC DNA]</scope>
    <source>
        <strain evidence="6 7">Oak Ridge-10</strain>
    </source>
</reference>
<dbReference type="GO" id="GO:0006213">
    <property type="term" value="P:pyrimidine nucleoside metabolic process"/>
    <property type="evidence" value="ECO:0007669"/>
    <property type="project" value="InterPro"/>
</dbReference>
<sequence length="502" mass="53435">MIKVNHTLRLKHLGINTYHEAIIYMRPDCHICRSEGFEVQTRIQVSLGSYSIIATLNLIESEVILPGEAGLSDYAWETLHAAEGDEIRLSHPAPLESLSFIHSKIYGNSLSLEQMQEIVNDILSGQLSDIQIASFLTACAGGRLNRGEIKALTHAMICSGEQLKWSSNLVVDKHCVGGLPGNRTTLIVVPILAAFGLMIPKTSSRAITSPAGTADTMEVLAPVALSPDEMRRVVEKEQGCIVWGGSVALSPADDVLIRVEKALDLDSEGQLIASILSKKIAAGSTHIVIDMPVGPTAKIRNVTMASELKQALEEIGKQLGVSIHTLITDGSQPVGRGIGPSLEARDVLAVLQGLPDAPLDLRERALTLAGTALEFSPTVKAGSGMSIAKSLLDSGQAFRKFQAICEAQGGMSMPTTAQFTHTVVSEHTGKVIAVDNRLLAKMGKLAGAPHSKAAGVDFHAPIGTTIEKGQPLFTIHAESAGELNYARGFIQSKKMISLGELS</sequence>
<dbReference type="Gene3D" id="1.20.970.50">
    <property type="match status" value="1"/>
</dbReference>
<accession>A0A0W0X5J8</accession>
<dbReference type="SUPFAM" id="SSF47648">
    <property type="entry name" value="Nucleoside phosphorylase/phosphoribosyltransferase N-terminal domain"/>
    <property type="match status" value="1"/>
</dbReference>
<dbReference type="InterPro" id="IPR035902">
    <property type="entry name" value="Nuc_phospho_transferase"/>
</dbReference>
<evidence type="ECO:0000256" key="4">
    <source>
        <dbReference type="HAMAP-Rule" id="MF_00703"/>
    </source>
</evidence>
<dbReference type="HAMAP" id="MF_00703">
    <property type="entry name" value="Thymid_phosp_2"/>
    <property type="match status" value="1"/>
</dbReference>
<dbReference type="EMBL" id="LNYP01000011">
    <property type="protein sequence ID" value="KTD39847.1"/>
    <property type="molecule type" value="Genomic_DNA"/>
</dbReference>
<dbReference type="PROSITE" id="PS00647">
    <property type="entry name" value="THYMID_PHOSPHORYLASE"/>
    <property type="match status" value="1"/>
</dbReference>
<dbReference type="PIRSF" id="PIRSF000478">
    <property type="entry name" value="TP_PyNP"/>
    <property type="match status" value="1"/>
</dbReference>
<dbReference type="PATRIC" id="fig|29423.5.peg.809"/>
<dbReference type="InterPro" id="IPR013102">
    <property type="entry name" value="PYNP_C"/>
</dbReference>
<proteinExistence type="inferred from homology"/>
<dbReference type="EC" id="2.4.2.4" evidence="4"/>
<comment type="similarity">
    <text evidence="4">Belongs to the thymidine/pyrimidine-nucleoside phosphorylase family. Type 2 subfamily.</text>
</comment>